<gene>
    <name evidence="1" type="ordered locus">Dbac_1186</name>
</gene>
<dbReference type="HOGENOM" id="CLU_372059_0_0_7"/>
<protein>
    <submittedName>
        <fullName evidence="1">Uncharacterized protein</fullName>
    </submittedName>
</protein>
<dbReference type="Gene3D" id="1.50.10.10">
    <property type="match status" value="1"/>
</dbReference>
<dbReference type="GO" id="GO:0005975">
    <property type="term" value="P:carbohydrate metabolic process"/>
    <property type="evidence" value="ECO:0007669"/>
    <property type="project" value="InterPro"/>
</dbReference>
<dbReference type="Proteomes" id="UP000002216">
    <property type="component" value="Chromosome"/>
</dbReference>
<evidence type="ECO:0000313" key="2">
    <source>
        <dbReference type="Proteomes" id="UP000002216"/>
    </source>
</evidence>
<accession>C7LRE4</accession>
<reference evidence="1 2" key="1">
    <citation type="journal article" date="2009" name="Stand. Genomic Sci.">
        <title>Complete genome sequence of Desulfomicrobium baculatum type strain (X).</title>
        <authorList>
            <person name="Copeland A."/>
            <person name="Spring S."/>
            <person name="Goker M."/>
            <person name="Schneider S."/>
            <person name="Lapidus A."/>
            <person name="Del Rio T.G."/>
            <person name="Tice H."/>
            <person name="Cheng J.F."/>
            <person name="Chen F."/>
            <person name="Nolan M."/>
            <person name="Bruce D."/>
            <person name="Goodwin L."/>
            <person name="Pitluck S."/>
            <person name="Ivanova N."/>
            <person name="Mavrommatis K."/>
            <person name="Ovchinnikova G."/>
            <person name="Pati A."/>
            <person name="Chen A."/>
            <person name="Palaniappan K."/>
            <person name="Land M."/>
            <person name="Hauser L."/>
            <person name="Chang Y.J."/>
            <person name="Jeffries C.C."/>
            <person name="Meincke L."/>
            <person name="Sims D."/>
            <person name="Brettin T."/>
            <person name="Detter J.C."/>
            <person name="Han C."/>
            <person name="Chain P."/>
            <person name="Bristow J."/>
            <person name="Eisen J.A."/>
            <person name="Markowitz V."/>
            <person name="Hugenholtz P."/>
            <person name="Kyrpides N.C."/>
            <person name="Klenk H.P."/>
            <person name="Lucas S."/>
        </authorList>
    </citation>
    <scope>NUCLEOTIDE SEQUENCE [LARGE SCALE GENOMIC DNA]</scope>
    <source>
        <strain evidence="2">DSM 4028 / VKM B-1378 / X</strain>
    </source>
</reference>
<dbReference type="InterPro" id="IPR012341">
    <property type="entry name" value="6hp_glycosidase-like_sf"/>
</dbReference>
<name>C7LRE4_DESBD</name>
<dbReference type="KEGG" id="dba:Dbac_1186"/>
<dbReference type="OrthoDB" id="9763537at2"/>
<keyword evidence="2" id="KW-1185">Reference proteome</keyword>
<dbReference type="eggNOG" id="COG3387">
    <property type="taxonomic scope" value="Bacteria"/>
</dbReference>
<dbReference type="EMBL" id="CP001629">
    <property type="protein sequence ID" value="ACU89290.1"/>
    <property type="molecule type" value="Genomic_DNA"/>
</dbReference>
<sequence length="757" mass="83649">MKFSKWTFWQYLITRAARRQGFLDPIELLARLRSFAQPSEVGEPVELLRAGVVFHARGLINSRVIQYNLDWVWPYWVERQFNPKDESFIPRAFSVSHINLTHRNWTALGYPDCEEFPLVDPCGLLTPCLDGWSLDGWVCTEEGGNLFPSRTLDATQRQDLSSGLTITTRVRQGGLLLISTASVELEDGRPVCVLTLMGRADTPAWLVLALRPANTEGISFINDVVLSPDRQAWVVNDEQSVAFSAPAERHLVSDYGNGDVALHLKQAYAGAELDERGEGSCDRGMVTAAALFAIPEGGERVVTARIPLSHTSTASVLAENAWPDLRASACTLQCPDRTYQELYDAAITSLILHSPGDVYPGPSTYRRFWFRDAVYIIHALLCVGLETRATRALSRFPERQTPLGYFRSQEGEWDSNGEVLWILHRYQQLTGKKLTADWHNVIARGARWIMRKRLSGTLDAPHAGLLPAGFSAEHLGPNDYYYWDDFWGIAGLQCAGELVRSQDAGMAAEFAHAADDFAAAVDRSLASCAQRLGRPGMPASPYRRLDSGAIGSIVSGYPLQLHAADDPRLLDCADYLLNACFIDGAFFQDMIHSGLNAYLTLHVAQVLLRAGDPRYQDLMDSVADLATSTGQWPEAIHPQTRGGCMGDGHHVWAAAEWVLMVRNCFVREEGDRLILCSGIGKRWLQEGGPVVFGPAPTCFGPVSITLRPLSDGSVEIVLKTAWHAQEPAIDVRLPGHKPVTLERNAANVILTREESSA</sequence>
<dbReference type="RefSeq" id="WP_015773387.1">
    <property type="nucleotide sequence ID" value="NC_013173.1"/>
</dbReference>
<dbReference type="SUPFAM" id="SSF48208">
    <property type="entry name" value="Six-hairpin glycosidases"/>
    <property type="match status" value="1"/>
</dbReference>
<proteinExistence type="predicted"/>
<dbReference type="STRING" id="525897.Dbac_1186"/>
<organism evidence="1 2">
    <name type="scientific">Desulfomicrobium baculatum (strain DSM 4028 / VKM B-1378 / X)</name>
    <name type="common">Desulfovibrio baculatus</name>
    <dbReference type="NCBI Taxonomy" id="525897"/>
    <lineage>
        <taxon>Bacteria</taxon>
        <taxon>Pseudomonadati</taxon>
        <taxon>Thermodesulfobacteriota</taxon>
        <taxon>Desulfovibrionia</taxon>
        <taxon>Desulfovibrionales</taxon>
        <taxon>Desulfomicrobiaceae</taxon>
        <taxon>Desulfomicrobium</taxon>
    </lineage>
</organism>
<dbReference type="AlphaFoldDB" id="C7LRE4"/>
<dbReference type="InterPro" id="IPR008928">
    <property type="entry name" value="6-hairpin_glycosidase_sf"/>
</dbReference>
<evidence type="ECO:0000313" key="1">
    <source>
        <dbReference type="EMBL" id="ACU89290.1"/>
    </source>
</evidence>